<proteinExistence type="predicted"/>
<evidence type="ECO:0000313" key="3">
    <source>
        <dbReference type="EMBL" id="EIE99397.1"/>
    </source>
</evidence>
<evidence type="ECO:0008006" key="5">
    <source>
        <dbReference type="Google" id="ProtNLM"/>
    </source>
</evidence>
<evidence type="ECO:0000313" key="4">
    <source>
        <dbReference type="Proteomes" id="UP000005087"/>
    </source>
</evidence>
<reference evidence="4" key="2">
    <citation type="submission" date="2012-01" db="EMBL/GenBank/DDBJ databases">
        <title>Noncontiguous Finished sequence of chromosome of Saccharomonospora glauca K62.</title>
        <authorList>
            <consortium name="US DOE Joint Genome Institute"/>
            <person name="Lucas S."/>
            <person name="Han J."/>
            <person name="Lapidus A."/>
            <person name="Cheng J.-F."/>
            <person name="Goodwin L."/>
            <person name="Pitluck S."/>
            <person name="Peters L."/>
            <person name="Mikhailova N."/>
            <person name="Held B."/>
            <person name="Detter J.C."/>
            <person name="Han C."/>
            <person name="Tapia R."/>
            <person name="Land M."/>
            <person name="Hauser L."/>
            <person name="Kyrpides N."/>
            <person name="Ivanova N."/>
            <person name="Pagani I."/>
            <person name="Brambilla E.-M."/>
            <person name="Klenk H.-P."/>
            <person name="Woyke T."/>
        </authorList>
    </citation>
    <scope>NUCLEOTIDE SEQUENCE [LARGE SCALE GENOMIC DNA]</scope>
    <source>
        <strain evidence="4">K62</strain>
    </source>
</reference>
<feature type="transmembrane region" description="Helical" evidence="2">
    <location>
        <begin position="72"/>
        <end position="93"/>
    </location>
</feature>
<feature type="compositionally biased region" description="Low complexity" evidence="1">
    <location>
        <begin position="12"/>
        <end position="25"/>
    </location>
</feature>
<dbReference type="RefSeq" id="WP_005464956.1">
    <property type="nucleotide sequence ID" value="NZ_CM001484.1"/>
</dbReference>
<gene>
    <name evidence="3" type="ORF">SacglDRAFT_02505</name>
</gene>
<feature type="region of interest" description="Disordered" evidence="1">
    <location>
        <begin position="1"/>
        <end position="67"/>
    </location>
</feature>
<reference evidence="3 4" key="1">
    <citation type="submission" date="2011-09" db="EMBL/GenBank/DDBJ databases">
        <authorList>
            <consortium name="US DOE Joint Genome Institute (JGI-PGF)"/>
            <person name="Lucas S."/>
            <person name="Han J."/>
            <person name="Lapidus A."/>
            <person name="Cheng J.-F."/>
            <person name="Goodwin L."/>
            <person name="Pitluck S."/>
            <person name="Peters L."/>
            <person name="Land M.L."/>
            <person name="Hauser L."/>
            <person name="Brambilla E."/>
            <person name="Klenk H.-P."/>
            <person name="Woyke T.J."/>
        </authorList>
    </citation>
    <scope>NUCLEOTIDE SEQUENCE [LARGE SCALE GENOMIC DNA]</scope>
    <source>
        <strain evidence="3 4">K62</strain>
    </source>
</reference>
<feature type="compositionally biased region" description="Low complexity" evidence="1">
    <location>
        <begin position="32"/>
        <end position="51"/>
    </location>
</feature>
<evidence type="ECO:0000256" key="1">
    <source>
        <dbReference type="SAM" id="MobiDB-lite"/>
    </source>
</evidence>
<sequence length="470" mass="49157">MTQVSTPEYDHQLGQQAPQHPQQPLGAPPGTAPYGYPAPGAGYDANQQTFPFPQPQPGNAPGPRPPRGKRGLVVGLVIALVLALGGGATWWVLSERESVASGANSPEEAARELFTALGNGDLVGVAQSLAPGEAAALGDLLADSAEELKRLGVLTPDADLSAFSGLRVTASNLTFDAKSAERVNDHVTITKLTGGTLTLDMDLTTLPLAREYLEPMLAAADVEGVTTGSRTLDIGTITRLSGPLRIATVNVDGAWYPSLLYTFTDNLLNELRLSWPRTSIPANGADSPTEAVRQTLQAALDADLNRVIELLPPDEMAVLHDVGPLLVDMLATEGASPTGVKVLDLRTEDTPVANGTLATVTAVELEVPGQGNFSVAKDGDCYTVTAATGESRRVCGAELGEMMAENSDGTTPPEVTEKIARTLAGKGLGVVTTQVDGKHYVSPLRSLGHLGLSLYGQLSPEDFKAMLDSE</sequence>
<dbReference type="HOGENOM" id="CLU_605006_0_0_11"/>
<dbReference type="eggNOG" id="ENOG50324Z0">
    <property type="taxonomic scope" value="Bacteria"/>
</dbReference>
<name>I1D373_9PSEU</name>
<protein>
    <recommendedName>
        <fullName evidence="5">Flagellar basal body-associated protein FliL</fullName>
    </recommendedName>
</protein>
<dbReference type="EMBL" id="CM001484">
    <property type="protein sequence ID" value="EIE99397.1"/>
    <property type="molecule type" value="Genomic_DNA"/>
</dbReference>
<dbReference type="OrthoDB" id="3574198at2"/>
<keyword evidence="2" id="KW-1133">Transmembrane helix</keyword>
<dbReference type="AlphaFoldDB" id="I1D373"/>
<keyword evidence="4" id="KW-1185">Reference proteome</keyword>
<feature type="compositionally biased region" description="Pro residues" evidence="1">
    <location>
        <begin position="52"/>
        <end position="65"/>
    </location>
</feature>
<keyword evidence="2" id="KW-0812">Transmembrane</keyword>
<organism evidence="3 4">
    <name type="scientific">Saccharomonospora glauca K62</name>
    <dbReference type="NCBI Taxonomy" id="928724"/>
    <lineage>
        <taxon>Bacteria</taxon>
        <taxon>Bacillati</taxon>
        <taxon>Actinomycetota</taxon>
        <taxon>Actinomycetes</taxon>
        <taxon>Pseudonocardiales</taxon>
        <taxon>Pseudonocardiaceae</taxon>
        <taxon>Saccharomonospora</taxon>
    </lineage>
</organism>
<dbReference type="STRING" id="928724.SacglDRAFT_02505"/>
<evidence type="ECO:0000256" key="2">
    <source>
        <dbReference type="SAM" id="Phobius"/>
    </source>
</evidence>
<keyword evidence="2" id="KW-0472">Membrane</keyword>
<accession>I1D373</accession>
<dbReference type="Proteomes" id="UP000005087">
    <property type="component" value="Chromosome"/>
</dbReference>